<feature type="transmembrane region" description="Helical" evidence="1">
    <location>
        <begin position="30"/>
        <end position="52"/>
    </location>
</feature>
<dbReference type="AlphaFoldDB" id="A0A810N9Q4"/>
<evidence type="ECO:0000313" key="4">
    <source>
        <dbReference type="Proteomes" id="UP000680866"/>
    </source>
</evidence>
<proteinExistence type="predicted"/>
<dbReference type="EMBL" id="AP023359">
    <property type="protein sequence ID" value="BCJ68859.1"/>
    <property type="molecule type" value="Genomic_DNA"/>
</dbReference>
<name>A0A810N9Q4_9ACTN</name>
<feature type="domain" description="DUF4328" evidence="2">
    <location>
        <begin position="76"/>
        <end position="172"/>
    </location>
</feature>
<evidence type="ECO:0000313" key="3">
    <source>
        <dbReference type="EMBL" id="BCJ68859.1"/>
    </source>
</evidence>
<dbReference type="InterPro" id="IPR025565">
    <property type="entry name" value="DUF4328"/>
</dbReference>
<keyword evidence="1" id="KW-0472">Membrane</keyword>
<feature type="transmembrane region" description="Helical" evidence="1">
    <location>
        <begin position="155"/>
        <end position="173"/>
    </location>
</feature>
<reference evidence="3" key="1">
    <citation type="submission" date="2020-08" db="EMBL/GenBank/DDBJ databases">
        <title>Whole genome shotgun sequence of Polymorphospora rubra NBRC 101157.</title>
        <authorList>
            <person name="Komaki H."/>
            <person name="Tamura T."/>
        </authorList>
    </citation>
    <scope>NUCLEOTIDE SEQUENCE</scope>
    <source>
        <strain evidence="3">NBRC 101157</strain>
    </source>
</reference>
<keyword evidence="1" id="KW-0812">Transmembrane</keyword>
<evidence type="ECO:0000256" key="1">
    <source>
        <dbReference type="SAM" id="Phobius"/>
    </source>
</evidence>
<evidence type="ECO:0000259" key="2">
    <source>
        <dbReference type="Pfam" id="PF14219"/>
    </source>
</evidence>
<gene>
    <name evidence="3" type="ORF">Prubr_58800</name>
</gene>
<keyword evidence="4" id="KW-1185">Reference proteome</keyword>
<accession>A0A810N9Q4</accession>
<dbReference type="Proteomes" id="UP000680866">
    <property type="component" value="Chromosome"/>
</dbReference>
<dbReference type="KEGG" id="pry:Prubr_58800"/>
<protein>
    <recommendedName>
        <fullName evidence="2">DUF4328 domain-containing protein</fullName>
    </recommendedName>
</protein>
<feature type="transmembrane region" description="Helical" evidence="1">
    <location>
        <begin position="179"/>
        <end position="200"/>
    </location>
</feature>
<dbReference type="Pfam" id="PF14219">
    <property type="entry name" value="DUF4328"/>
    <property type="match status" value="1"/>
</dbReference>
<feature type="transmembrane region" description="Helical" evidence="1">
    <location>
        <begin position="72"/>
        <end position="101"/>
    </location>
</feature>
<organism evidence="3 4">
    <name type="scientific">Polymorphospora rubra</name>
    <dbReference type="NCBI Taxonomy" id="338584"/>
    <lineage>
        <taxon>Bacteria</taxon>
        <taxon>Bacillati</taxon>
        <taxon>Actinomycetota</taxon>
        <taxon>Actinomycetes</taxon>
        <taxon>Micromonosporales</taxon>
        <taxon>Micromonosporaceae</taxon>
        <taxon>Polymorphospora</taxon>
    </lineage>
</organism>
<sequence>MERPLTVTVPYAEPAASPARPRPPRILGRFALVSGVALTVSMVAGAVFTLLPEPHLHGNLVSDFLDAPPPQRLAMALLAVATVGVGSGGPAAVVLHLAWVYRLHRYVDAVRGADPGRPAWTTPLGRLAPVANLVPGPLTLARVAARASGSRRPAVLVWAWWAGFVAATLSFAFGRGAGGGPLILLHLVAGGLFVAMHLVLSRHTADR</sequence>
<keyword evidence="1" id="KW-1133">Transmembrane helix</keyword>